<dbReference type="PANTHER" id="PTHR44899:SF3">
    <property type="entry name" value="SERINE_THREONINE-PROTEIN KINASE NEK1"/>
    <property type="match status" value="1"/>
</dbReference>
<dbReference type="AlphaFoldDB" id="A0A8J6E7Q7"/>
<evidence type="ECO:0000256" key="10">
    <source>
        <dbReference type="SAM" id="MobiDB-lite"/>
    </source>
</evidence>
<evidence type="ECO:0000256" key="5">
    <source>
        <dbReference type="ARBA" id="ARBA00022777"/>
    </source>
</evidence>
<dbReference type="InterPro" id="IPR011009">
    <property type="entry name" value="Kinase-like_dom_sf"/>
</dbReference>
<dbReference type="PROSITE" id="PS50011">
    <property type="entry name" value="PROTEIN_KINASE_DOM"/>
    <property type="match status" value="1"/>
</dbReference>
<dbReference type="SMART" id="SM00220">
    <property type="entry name" value="S_TKc"/>
    <property type="match status" value="1"/>
</dbReference>
<dbReference type="InterPro" id="IPR008271">
    <property type="entry name" value="Ser/Thr_kinase_AS"/>
</dbReference>
<dbReference type="EMBL" id="JAHDYR010000062">
    <property type="protein sequence ID" value="KAG9390970.1"/>
    <property type="molecule type" value="Genomic_DNA"/>
</dbReference>
<comment type="catalytic activity">
    <reaction evidence="8">
        <text>L-seryl-[protein] + ATP = O-phospho-L-seryl-[protein] + ADP + H(+)</text>
        <dbReference type="Rhea" id="RHEA:17989"/>
        <dbReference type="Rhea" id="RHEA-COMP:9863"/>
        <dbReference type="Rhea" id="RHEA-COMP:11604"/>
        <dbReference type="ChEBI" id="CHEBI:15378"/>
        <dbReference type="ChEBI" id="CHEBI:29999"/>
        <dbReference type="ChEBI" id="CHEBI:30616"/>
        <dbReference type="ChEBI" id="CHEBI:83421"/>
        <dbReference type="ChEBI" id="CHEBI:456216"/>
        <dbReference type="EC" id="2.7.11.1"/>
    </reaction>
</comment>
<keyword evidence="6" id="KW-0067">ATP-binding</keyword>
<evidence type="ECO:0000256" key="8">
    <source>
        <dbReference type="ARBA" id="ARBA00048679"/>
    </source>
</evidence>
<dbReference type="OrthoDB" id="248923at2759"/>
<reference evidence="12" key="1">
    <citation type="submission" date="2021-05" db="EMBL/GenBank/DDBJ databases">
        <title>A free-living protist that lacks canonical eukaryotic 1 DNA replication and segregation systems.</title>
        <authorList>
            <person name="Salas-Leiva D.E."/>
            <person name="Tromer E.C."/>
            <person name="Curtis B.A."/>
            <person name="Jerlstrom-Hultqvist J."/>
            <person name="Kolisko M."/>
            <person name="Yi Z."/>
            <person name="Salas-Leiva J.S."/>
            <person name="Gallot-Lavallee L."/>
            <person name="Kops G.J.P.L."/>
            <person name="Archibald J.M."/>
            <person name="Simpson A.G.B."/>
            <person name="Roger A.J."/>
        </authorList>
    </citation>
    <scope>NUCLEOTIDE SEQUENCE</scope>
    <source>
        <strain evidence="12">BICM</strain>
    </source>
</reference>
<evidence type="ECO:0000256" key="4">
    <source>
        <dbReference type="ARBA" id="ARBA00022741"/>
    </source>
</evidence>
<evidence type="ECO:0000256" key="9">
    <source>
        <dbReference type="SAM" id="Coils"/>
    </source>
</evidence>
<comment type="caution">
    <text evidence="12">The sequence shown here is derived from an EMBL/GenBank/DDBJ whole genome shotgun (WGS) entry which is preliminary data.</text>
</comment>
<feature type="region of interest" description="Disordered" evidence="10">
    <location>
        <begin position="387"/>
        <end position="408"/>
    </location>
</feature>
<dbReference type="PROSITE" id="PS00108">
    <property type="entry name" value="PROTEIN_KINASE_ST"/>
    <property type="match status" value="1"/>
</dbReference>
<evidence type="ECO:0000256" key="3">
    <source>
        <dbReference type="ARBA" id="ARBA00022679"/>
    </source>
</evidence>
<keyword evidence="3" id="KW-0808">Transferase</keyword>
<organism evidence="12 13">
    <name type="scientific">Carpediemonas membranifera</name>
    <dbReference type="NCBI Taxonomy" id="201153"/>
    <lineage>
        <taxon>Eukaryota</taxon>
        <taxon>Metamonada</taxon>
        <taxon>Carpediemonas-like organisms</taxon>
        <taxon>Carpediemonas</taxon>
    </lineage>
</organism>
<evidence type="ECO:0000256" key="6">
    <source>
        <dbReference type="ARBA" id="ARBA00022840"/>
    </source>
</evidence>
<keyword evidence="9" id="KW-0175">Coiled coil</keyword>
<evidence type="ECO:0000259" key="11">
    <source>
        <dbReference type="PROSITE" id="PS50011"/>
    </source>
</evidence>
<dbReference type="Proteomes" id="UP000717585">
    <property type="component" value="Unassembled WGS sequence"/>
</dbReference>
<dbReference type="InterPro" id="IPR000719">
    <property type="entry name" value="Prot_kinase_dom"/>
</dbReference>
<evidence type="ECO:0000256" key="1">
    <source>
        <dbReference type="ARBA" id="ARBA00012513"/>
    </source>
</evidence>
<keyword evidence="4" id="KW-0547">Nucleotide-binding</keyword>
<dbReference type="EC" id="2.7.11.1" evidence="1"/>
<dbReference type="SUPFAM" id="SSF56112">
    <property type="entry name" value="Protein kinase-like (PK-like)"/>
    <property type="match status" value="1"/>
</dbReference>
<dbReference type="GO" id="GO:0005524">
    <property type="term" value="F:ATP binding"/>
    <property type="evidence" value="ECO:0007669"/>
    <property type="project" value="UniProtKB-KW"/>
</dbReference>
<dbReference type="InterPro" id="IPR051131">
    <property type="entry name" value="NEK_Ser/Thr_kinase_NIMA"/>
</dbReference>
<name>A0A8J6E7Q7_9EUKA</name>
<accession>A0A8J6E7Q7</accession>
<keyword evidence="13" id="KW-1185">Reference proteome</keyword>
<protein>
    <recommendedName>
        <fullName evidence="1">non-specific serine/threonine protein kinase</fullName>
        <ecNumber evidence="1">2.7.11.1</ecNumber>
    </recommendedName>
</protein>
<proteinExistence type="predicted"/>
<feature type="coiled-coil region" evidence="9">
    <location>
        <begin position="306"/>
        <end position="347"/>
    </location>
</feature>
<evidence type="ECO:0000313" key="13">
    <source>
        <dbReference type="Proteomes" id="UP000717585"/>
    </source>
</evidence>
<keyword evidence="2" id="KW-0723">Serine/threonine-protein kinase</keyword>
<gene>
    <name evidence="12" type="ORF">J8273_7243</name>
</gene>
<dbReference type="GO" id="GO:0004674">
    <property type="term" value="F:protein serine/threonine kinase activity"/>
    <property type="evidence" value="ECO:0007669"/>
    <property type="project" value="UniProtKB-KW"/>
</dbReference>
<comment type="catalytic activity">
    <reaction evidence="7">
        <text>L-threonyl-[protein] + ATP = O-phospho-L-threonyl-[protein] + ADP + H(+)</text>
        <dbReference type="Rhea" id="RHEA:46608"/>
        <dbReference type="Rhea" id="RHEA-COMP:11060"/>
        <dbReference type="Rhea" id="RHEA-COMP:11605"/>
        <dbReference type="ChEBI" id="CHEBI:15378"/>
        <dbReference type="ChEBI" id="CHEBI:30013"/>
        <dbReference type="ChEBI" id="CHEBI:30616"/>
        <dbReference type="ChEBI" id="CHEBI:61977"/>
        <dbReference type="ChEBI" id="CHEBI:456216"/>
        <dbReference type="EC" id="2.7.11.1"/>
    </reaction>
</comment>
<dbReference type="PANTHER" id="PTHR44899">
    <property type="entry name" value="CAMK FAMILY PROTEIN KINASE"/>
    <property type="match status" value="1"/>
</dbReference>
<dbReference type="Pfam" id="PF00069">
    <property type="entry name" value="Pkinase"/>
    <property type="match status" value="1"/>
</dbReference>
<evidence type="ECO:0000256" key="2">
    <source>
        <dbReference type="ARBA" id="ARBA00022527"/>
    </source>
</evidence>
<evidence type="ECO:0000313" key="12">
    <source>
        <dbReference type="EMBL" id="KAG9390970.1"/>
    </source>
</evidence>
<sequence length="408" mass="46334">MAGNGVILSTRYEYQPEAILGKGAFGQVFLASVIKPRGPITGSEVELEPGTKVAIKMVPYDTATMSEKEQSRASNEVRVMRRLNHPNVVRHFDSAIWQKHLYIVMEYIDGHDLSTILETKRRAHEVIPEDQIWRWLVQICLALHNMHSRNILHRDLKPANIMVTKAGDIKVADMGLGRILTQETMAARTQCGTPLYQAPEIISGQAYDNKVDVWAIGACLYEMCFLRAPFVPRNNTQMALYRQILDKDIRFPRHITHVSEGLKNLITSMLTKAPDRRPRLDDVFQYPMMKRYLVALTPPKDQSAVVSNYDAEAHSMERENKRLKAENEKLRRDLASTRAENDALVAHVNQWKAFWAKHNHQVAASREAGSEFFDAAMMLAARRMTPVSPSSRARGSHMNAYLSNGTQN</sequence>
<keyword evidence="5 12" id="KW-0418">Kinase</keyword>
<feature type="domain" description="Protein kinase" evidence="11">
    <location>
        <begin position="14"/>
        <end position="289"/>
    </location>
</feature>
<evidence type="ECO:0000256" key="7">
    <source>
        <dbReference type="ARBA" id="ARBA00047899"/>
    </source>
</evidence>
<dbReference type="Gene3D" id="1.10.510.10">
    <property type="entry name" value="Transferase(Phosphotransferase) domain 1"/>
    <property type="match status" value="1"/>
</dbReference>